<accession>A0ABU5V8W9</accession>
<evidence type="ECO:0000313" key="3">
    <source>
        <dbReference type="Proteomes" id="UP001302573"/>
    </source>
</evidence>
<feature type="non-terminal residue" evidence="2">
    <location>
        <position position="1"/>
    </location>
</feature>
<dbReference type="EMBL" id="JAYFUI010000010">
    <property type="protein sequence ID" value="MEA5669798.1"/>
    <property type="molecule type" value="Genomic_DNA"/>
</dbReference>
<reference evidence="2 3" key="1">
    <citation type="submission" date="2023-12" db="EMBL/GenBank/DDBJ databases">
        <title>Pseudomonas machongensis sp. nov., isolated from wilted pepper plants (Capsicum annuum).</title>
        <authorList>
            <person name="Qiu M."/>
            <person name="Li Y."/>
            <person name="Liu Q."/>
            <person name="Zhang X."/>
            <person name="Huang Y."/>
            <person name="Guo R."/>
            <person name="Hu M."/>
            <person name="Zhou J."/>
            <person name="Zhou X."/>
        </authorList>
    </citation>
    <scope>NUCLEOTIDE SEQUENCE [LARGE SCALE GENOMIC DNA]</scope>
    <source>
        <strain evidence="2 3">MH2</strain>
    </source>
</reference>
<dbReference type="PANTHER" id="PTHR36445:SF1">
    <property type="entry name" value="GTP CYCLOHYDROLASE MPTA"/>
    <property type="match status" value="1"/>
</dbReference>
<organism evidence="2 3">
    <name type="scientific">Pseudomonas machongensis</name>
    <dbReference type="NCBI Taxonomy" id="3110229"/>
    <lineage>
        <taxon>Bacteria</taxon>
        <taxon>Pseudomonadati</taxon>
        <taxon>Pseudomonadota</taxon>
        <taxon>Gammaproteobacteria</taxon>
        <taxon>Pseudomonadales</taxon>
        <taxon>Pseudomonadaceae</taxon>
        <taxon>Pseudomonas</taxon>
    </lineage>
</organism>
<proteinExistence type="predicted"/>
<dbReference type="InterPro" id="IPR003801">
    <property type="entry name" value="GTP_cyclohydrolase_FolE2/MptA"/>
</dbReference>
<evidence type="ECO:0000313" key="2">
    <source>
        <dbReference type="EMBL" id="MEA5669798.1"/>
    </source>
</evidence>
<dbReference type="RefSeq" id="WP_323452153.1">
    <property type="nucleotide sequence ID" value="NZ_JAYFUI010000010.1"/>
</dbReference>
<keyword evidence="1 2" id="KW-0378">Hydrolase</keyword>
<dbReference type="Gene3D" id="3.10.270.10">
    <property type="entry name" value="Urate Oxidase"/>
    <property type="match status" value="1"/>
</dbReference>
<keyword evidence="3" id="KW-1185">Reference proteome</keyword>
<sequence length="48" mass="5618">NLMFCEDAARRVHLALRELEWATSFDLRVEHAESLHAHDAVAASQWQW</sequence>
<gene>
    <name evidence="2" type="ORF">VA602_00380</name>
</gene>
<name>A0ABU5V8W9_9PSED</name>
<dbReference type="Pfam" id="PF02649">
    <property type="entry name" value="GCHY-1"/>
    <property type="match status" value="1"/>
</dbReference>
<dbReference type="EC" id="3.5.4.-" evidence="2"/>
<protein>
    <submittedName>
        <fullName evidence="2">GTP cyclohydrolase, FolE2/MptA family</fullName>
        <ecNumber evidence="2">3.5.4.-</ecNumber>
    </submittedName>
</protein>
<dbReference type="PANTHER" id="PTHR36445">
    <property type="entry name" value="GTP CYCLOHYDROLASE MPTA"/>
    <property type="match status" value="1"/>
</dbReference>
<evidence type="ECO:0000256" key="1">
    <source>
        <dbReference type="ARBA" id="ARBA00022801"/>
    </source>
</evidence>
<comment type="caution">
    <text evidence="2">The sequence shown here is derived from an EMBL/GenBank/DDBJ whole genome shotgun (WGS) entry which is preliminary data.</text>
</comment>
<dbReference type="GO" id="GO:0016787">
    <property type="term" value="F:hydrolase activity"/>
    <property type="evidence" value="ECO:0007669"/>
    <property type="project" value="UniProtKB-KW"/>
</dbReference>
<dbReference type="Proteomes" id="UP001302573">
    <property type="component" value="Unassembled WGS sequence"/>
</dbReference>